<feature type="non-terminal residue" evidence="2">
    <location>
        <position position="270"/>
    </location>
</feature>
<feature type="compositionally biased region" description="Polar residues" evidence="1">
    <location>
        <begin position="1"/>
        <end position="18"/>
    </location>
</feature>
<accession>A0A9N7VKM6</accession>
<dbReference type="AlphaFoldDB" id="A0A9N7VKM6"/>
<gene>
    <name evidence="2" type="ORF">PLEPLA_LOCUS38755</name>
</gene>
<sequence>SSASLTHKFTISVLSPSPHSHGAGPAGRVRPSPGATNTRAPPSLHSHGFYTHDSPRLILGPFSKTVGLPHPATPALVSKAAPARATHALSALKQPPLTVAPGKDPSLSETRRKAGKKPADLSTAREAQPSRAPNDESARGPSSAEVSLETSQPARPPYPPQLNPRADSRTQPFTLSTFPPLNFISKFFNSLKLLVDYAPACIYLNEYHPLWLHSKQTDSKKTGPGAAYRLTPSTASLDRRLSPPRPGNASVPNTSPPLSDWKSRLFPLRH</sequence>
<reference evidence="2" key="1">
    <citation type="submission" date="2020-03" db="EMBL/GenBank/DDBJ databases">
        <authorList>
            <person name="Weist P."/>
        </authorList>
    </citation>
    <scope>NUCLEOTIDE SEQUENCE</scope>
</reference>
<proteinExistence type="predicted"/>
<feature type="compositionally biased region" description="Polar residues" evidence="1">
    <location>
        <begin position="144"/>
        <end position="153"/>
    </location>
</feature>
<organism evidence="2 3">
    <name type="scientific">Pleuronectes platessa</name>
    <name type="common">European plaice</name>
    <dbReference type="NCBI Taxonomy" id="8262"/>
    <lineage>
        <taxon>Eukaryota</taxon>
        <taxon>Metazoa</taxon>
        <taxon>Chordata</taxon>
        <taxon>Craniata</taxon>
        <taxon>Vertebrata</taxon>
        <taxon>Euteleostomi</taxon>
        <taxon>Actinopterygii</taxon>
        <taxon>Neopterygii</taxon>
        <taxon>Teleostei</taxon>
        <taxon>Neoteleostei</taxon>
        <taxon>Acanthomorphata</taxon>
        <taxon>Carangaria</taxon>
        <taxon>Pleuronectiformes</taxon>
        <taxon>Pleuronectoidei</taxon>
        <taxon>Pleuronectidae</taxon>
        <taxon>Pleuronectes</taxon>
    </lineage>
</organism>
<feature type="region of interest" description="Disordered" evidence="1">
    <location>
        <begin position="1"/>
        <end position="73"/>
    </location>
</feature>
<keyword evidence="3" id="KW-1185">Reference proteome</keyword>
<protein>
    <submittedName>
        <fullName evidence="2">Uncharacterized protein</fullName>
    </submittedName>
</protein>
<dbReference type="Proteomes" id="UP001153269">
    <property type="component" value="Unassembled WGS sequence"/>
</dbReference>
<name>A0A9N7VKM6_PLEPL</name>
<evidence type="ECO:0000313" key="2">
    <source>
        <dbReference type="EMBL" id="CAB1451062.1"/>
    </source>
</evidence>
<comment type="caution">
    <text evidence="2">The sequence shown here is derived from an EMBL/GenBank/DDBJ whole genome shotgun (WGS) entry which is preliminary data.</text>
</comment>
<evidence type="ECO:0000256" key="1">
    <source>
        <dbReference type="SAM" id="MobiDB-lite"/>
    </source>
</evidence>
<feature type="region of interest" description="Disordered" evidence="1">
    <location>
        <begin position="217"/>
        <end position="258"/>
    </location>
</feature>
<evidence type="ECO:0000313" key="3">
    <source>
        <dbReference type="Proteomes" id="UP001153269"/>
    </source>
</evidence>
<dbReference type="EMBL" id="CADEAL010004074">
    <property type="protein sequence ID" value="CAB1451062.1"/>
    <property type="molecule type" value="Genomic_DNA"/>
</dbReference>
<feature type="region of interest" description="Disordered" evidence="1">
    <location>
        <begin position="90"/>
        <end position="173"/>
    </location>
</feature>